<keyword evidence="3" id="KW-0548">Nucleotidyltransferase</keyword>
<organism evidence="3 4">
    <name type="scientific">Streptomyces abikoensis</name>
    <dbReference type="NCBI Taxonomy" id="97398"/>
    <lineage>
        <taxon>Bacteria</taxon>
        <taxon>Bacillati</taxon>
        <taxon>Actinomycetota</taxon>
        <taxon>Actinomycetes</taxon>
        <taxon>Kitasatosporales</taxon>
        <taxon>Streptomycetaceae</taxon>
        <taxon>Streptomyces</taxon>
    </lineage>
</organism>
<dbReference type="Proteomes" id="UP001611162">
    <property type="component" value="Unassembled WGS sequence"/>
</dbReference>
<accession>A0ABW7SXZ7</accession>
<dbReference type="SMART" id="SM00267">
    <property type="entry name" value="GGDEF"/>
    <property type="match status" value="1"/>
</dbReference>
<dbReference type="InterPro" id="IPR043128">
    <property type="entry name" value="Rev_trsase/Diguanyl_cyclase"/>
</dbReference>
<comment type="caution">
    <text evidence="3">The sequence shown here is derived from an EMBL/GenBank/DDBJ whole genome shotgun (WGS) entry which is preliminary data.</text>
</comment>
<dbReference type="EC" id="2.7.7.65" evidence="3"/>
<dbReference type="GO" id="GO:0052621">
    <property type="term" value="F:diguanylate cyclase activity"/>
    <property type="evidence" value="ECO:0007669"/>
    <property type="project" value="UniProtKB-EC"/>
</dbReference>
<dbReference type="InterPro" id="IPR000160">
    <property type="entry name" value="GGDEF_dom"/>
</dbReference>
<keyword evidence="4" id="KW-1185">Reference proteome</keyword>
<sequence length="213" mass="22742">MTSTFTTVLASAPLAAGWSLHALWWRHRIDRARRDPLTGLPGRQAFQRRAAKLLRARGAAVVLVDLDRFKALNDTYGHGAGDAVLATCAARLSRWAEEHGGCAARLGGDEFAAVVLAADNDLPVVLDGLYVSMCRPVSYRDRALVVEASVGAYFAGLLPEPPLERAMRRADEAMYTAKRAGGGWNIADTPTPAITTTNGRRTGRPGTSSGGGR</sequence>
<feature type="domain" description="GGDEF" evidence="2">
    <location>
        <begin position="57"/>
        <end position="190"/>
    </location>
</feature>
<feature type="region of interest" description="Disordered" evidence="1">
    <location>
        <begin position="186"/>
        <end position="213"/>
    </location>
</feature>
<dbReference type="Gene3D" id="3.30.70.270">
    <property type="match status" value="1"/>
</dbReference>
<dbReference type="SUPFAM" id="SSF55073">
    <property type="entry name" value="Nucleotide cyclase"/>
    <property type="match status" value="1"/>
</dbReference>
<reference evidence="3 4" key="1">
    <citation type="submission" date="2024-10" db="EMBL/GenBank/DDBJ databases">
        <title>The Natural Products Discovery Center: Release of the First 8490 Sequenced Strains for Exploring Actinobacteria Biosynthetic Diversity.</title>
        <authorList>
            <person name="Kalkreuter E."/>
            <person name="Kautsar S.A."/>
            <person name="Yang D."/>
            <person name="Bader C.D."/>
            <person name="Teijaro C.N."/>
            <person name="Fluegel L."/>
            <person name="Davis C.M."/>
            <person name="Simpson J.R."/>
            <person name="Lauterbach L."/>
            <person name="Steele A.D."/>
            <person name="Gui C."/>
            <person name="Meng S."/>
            <person name="Li G."/>
            <person name="Viehrig K."/>
            <person name="Ye F."/>
            <person name="Su P."/>
            <person name="Kiefer A.F."/>
            <person name="Nichols A."/>
            <person name="Cepeda A.J."/>
            <person name="Yan W."/>
            <person name="Fan B."/>
            <person name="Jiang Y."/>
            <person name="Adhikari A."/>
            <person name="Zheng C.-J."/>
            <person name="Schuster L."/>
            <person name="Cowan T.M."/>
            <person name="Smanski M.J."/>
            <person name="Chevrette M.G."/>
            <person name="De Carvalho L.P.S."/>
            <person name="Shen B."/>
        </authorList>
    </citation>
    <scope>NUCLEOTIDE SEQUENCE [LARGE SCALE GENOMIC DNA]</scope>
    <source>
        <strain evidence="3 4">NPDC020979</strain>
    </source>
</reference>
<dbReference type="NCBIfam" id="TIGR00254">
    <property type="entry name" value="GGDEF"/>
    <property type="match status" value="1"/>
</dbReference>
<protein>
    <submittedName>
        <fullName evidence="3">GGDEF domain-containing protein</fullName>
        <ecNumber evidence="3">2.7.7.65</ecNumber>
    </submittedName>
</protein>
<dbReference type="RefSeq" id="WP_358237714.1">
    <property type="nucleotide sequence ID" value="NZ_JBEYAG010000004.1"/>
</dbReference>
<dbReference type="InterPro" id="IPR052155">
    <property type="entry name" value="Biofilm_reg_signaling"/>
</dbReference>
<dbReference type="PANTHER" id="PTHR44757:SF2">
    <property type="entry name" value="BIOFILM ARCHITECTURE MAINTENANCE PROTEIN MBAA"/>
    <property type="match status" value="1"/>
</dbReference>
<keyword evidence="3" id="KW-0808">Transferase</keyword>
<proteinExistence type="predicted"/>
<evidence type="ECO:0000256" key="1">
    <source>
        <dbReference type="SAM" id="MobiDB-lite"/>
    </source>
</evidence>
<gene>
    <name evidence="3" type="ORF">ACH4TF_03200</name>
</gene>
<dbReference type="PANTHER" id="PTHR44757">
    <property type="entry name" value="DIGUANYLATE CYCLASE DGCP"/>
    <property type="match status" value="1"/>
</dbReference>
<dbReference type="PROSITE" id="PS50887">
    <property type="entry name" value="GGDEF"/>
    <property type="match status" value="1"/>
</dbReference>
<name>A0ABW7SXZ7_9ACTN</name>
<feature type="compositionally biased region" description="Low complexity" evidence="1">
    <location>
        <begin position="186"/>
        <end position="207"/>
    </location>
</feature>
<dbReference type="CDD" id="cd01949">
    <property type="entry name" value="GGDEF"/>
    <property type="match status" value="1"/>
</dbReference>
<evidence type="ECO:0000313" key="4">
    <source>
        <dbReference type="Proteomes" id="UP001611162"/>
    </source>
</evidence>
<evidence type="ECO:0000313" key="3">
    <source>
        <dbReference type="EMBL" id="MFI0909445.1"/>
    </source>
</evidence>
<evidence type="ECO:0000259" key="2">
    <source>
        <dbReference type="PROSITE" id="PS50887"/>
    </source>
</evidence>
<dbReference type="Pfam" id="PF00990">
    <property type="entry name" value="GGDEF"/>
    <property type="match status" value="1"/>
</dbReference>
<dbReference type="InterPro" id="IPR029787">
    <property type="entry name" value="Nucleotide_cyclase"/>
</dbReference>
<dbReference type="EMBL" id="JBIRRB010000001">
    <property type="protein sequence ID" value="MFI0909445.1"/>
    <property type="molecule type" value="Genomic_DNA"/>
</dbReference>